<keyword evidence="1" id="KW-0456">Lyase</keyword>
<proteinExistence type="predicted"/>
<feature type="domain" description="Amidohydrolase-related" evidence="2">
    <location>
        <begin position="3"/>
        <end position="279"/>
    </location>
</feature>
<dbReference type="GO" id="GO:0016831">
    <property type="term" value="F:carboxy-lyase activity"/>
    <property type="evidence" value="ECO:0007669"/>
    <property type="project" value="InterPro"/>
</dbReference>
<organism evidence="3">
    <name type="scientific">uncultured Desulfobacterium sp</name>
    <dbReference type="NCBI Taxonomy" id="201089"/>
    <lineage>
        <taxon>Bacteria</taxon>
        <taxon>Pseudomonadati</taxon>
        <taxon>Thermodesulfobacteriota</taxon>
        <taxon>Desulfobacteria</taxon>
        <taxon>Desulfobacterales</taxon>
        <taxon>Desulfobacteriaceae</taxon>
        <taxon>Desulfobacterium</taxon>
        <taxon>environmental samples</taxon>
    </lineage>
</organism>
<evidence type="ECO:0000313" key="3">
    <source>
        <dbReference type="EMBL" id="SPD73896.1"/>
    </source>
</evidence>
<dbReference type="Gene3D" id="3.20.20.140">
    <property type="entry name" value="Metal-dependent hydrolases"/>
    <property type="match status" value="1"/>
</dbReference>
<dbReference type="CDD" id="cd01292">
    <property type="entry name" value="metallo-dependent_hydrolases"/>
    <property type="match status" value="1"/>
</dbReference>
<dbReference type="InterPro" id="IPR032465">
    <property type="entry name" value="ACMSD"/>
</dbReference>
<evidence type="ECO:0000259" key="2">
    <source>
        <dbReference type="Pfam" id="PF04909"/>
    </source>
</evidence>
<dbReference type="Pfam" id="PF04909">
    <property type="entry name" value="Amidohydro_2"/>
    <property type="match status" value="1"/>
</dbReference>
<evidence type="ECO:0000256" key="1">
    <source>
        <dbReference type="ARBA" id="ARBA00023239"/>
    </source>
</evidence>
<accession>A0A445MWM7</accession>
<protein>
    <submittedName>
        <fullName evidence="3">Amidohydrolase family protein</fullName>
    </submittedName>
</protein>
<gene>
    <name evidence="3" type="ORF">PITCH_A2030040</name>
</gene>
<dbReference type="PANTHER" id="PTHR21240">
    <property type="entry name" value="2-AMINO-3-CARBOXYLMUCONATE-6-SEMIALDEHYDE DECARBOXYLASE"/>
    <property type="match status" value="1"/>
</dbReference>
<dbReference type="EMBL" id="OJIN01000117">
    <property type="protein sequence ID" value="SPD73896.1"/>
    <property type="molecule type" value="Genomic_DNA"/>
</dbReference>
<dbReference type="GO" id="GO:0016787">
    <property type="term" value="F:hydrolase activity"/>
    <property type="evidence" value="ECO:0007669"/>
    <property type="project" value="UniProtKB-KW"/>
</dbReference>
<dbReference type="InterPro" id="IPR006680">
    <property type="entry name" value="Amidohydro-rel"/>
</dbReference>
<reference evidence="3" key="1">
    <citation type="submission" date="2018-01" db="EMBL/GenBank/DDBJ databases">
        <authorList>
            <person name="Regsiter A."/>
            <person name="William W."/>
        </authorList>
    </citation>
    <scope>NUCLEOTIDE SEQUENCE</scope>
    <source>
        <strain evidence="3">TRIP AH-1</strain>
    </source>
</reference>
<dbReference type="SUPFAM" id="SSF51556">
    <property type="entry name" value="Metallo-dependent hydrolases"/>
    <property type="match status" value="1"/>
</dbReference>
<dbReference type="InterPro" id="IPR032466">
    <property type="entry name" value="Metal_Hydrolase"/>
</dbReference>
<dbReference type="GO" id="GO:0005737">
    <property type="term" value="C:cytoplasm"/>
    <property type="evidence" value="ECO:0007669"/>
    <property type="project" value="TreeGrafter"/>
</dbReference>
<dbReference type="AlphaFoldDB" id="A0A445MWM7"/>
<keyword evidence="3" id="KW-0378">Hydrolase</keyword>
<dbReference type="GO" id="GO:0019748">
    <property type="term" value="P:secondary metabolic process"/>
    <property type="evidence" value="ECO:0007669"/>
    <property type="project" value="TreeGrafter"/>
</dbReference>
<dbReference type="PANTHER" id="PTHR21240:SF28">
    <property type="entry name" value="ISO-OROTATE DECARBOXYLASE (EUROFUNG)"/>
    <property type="match status" value="1"/>
</dbReference>
<sequence>MIVDFHTHIFPSSFRNNREEIFSYEPAFSLLYGPPGAKMVGATGLIRSMDEDGVNRSVIFGFPWEDEGRFKRHNDYIIESVQLHPERLTGLCCFSVKTPDAAREAERCLNSGLAGVGELAVYDSGLTTEVISSFKDVMSVCAELDAPLLLHVNEPIGHNYAGKAPITLSQIYQFIKLYPSNRIILAHWGGGIFFYGLLKKEVKDVLKNVWFDTAASPYLYRPDIYRIASEIIGLDKILFGSDYPLLRPKRYFEEMNAAGLTNEAKEMITESNAERVLNLKSQI</sequence>
<name>A0A445MWM7_9BACT</name>